<reference evidence="2 3" key="1">
    <citation type="journal article" date="2017" name="Front. Genet.">
        <title>Draft sequencing of the heterozygous diploid genome of Satsuma (Citrus unshiu Marc.) using a hybrid assembly approach.</title>
        <authorList>
            <person name="Shimizu T."/>
            <person name="Tanizawa Y."/>
            <person name="Mochizuki T."/>
            <person name="Nagasaki H."/>
            <person name="Yoshioka T."/>
            <person name="Toyoda A."/>
            <person name="Fujiyama A."/>
            <person name="Kaminuma E."/>
            <person name="Nakamura Y."/>
        </authorList>
    </citation>
    <scope>NUCLEOTIDE SEQUENCE [LARGE SCALE GENOMIC DNA]</scope>
    <source>
        <strain evidence="3">cv. Miyagawa wase</strain>
    </source>
</reference>
<keyword evidence="1" id="KW-0812">Transmembrane</keyword>
<keyword evidence="1" id="KW-1133">Transmembrane helix</keyword>
<gene>
    <name evidence="2" type="ORF">CUMW_161440</name>
</gene>
<evidence type="ECO:0000313" key="3">
    <source>
        <dbReference type="Proteomes" id="UP000236630"/>
    </source>
</evidence>
<proteinExistence type="predicted"/>
<accession>A0A2H5PRS9</accession>
<keyword evidence="1" id="KW-0472">Membrane</keyword>
<protein>
    <submittedName>
        <fullName evidence="2">Uncharacterized protein</fullName>
    </submittedName>
</protein>
<keyword evidence="3" id="KW-1185">Reference proteome</keyword>
<dbReference type="EMBL" id="BDQV01000113">
    <property type="protein sequence ID" value="GAY55049.1"/>
    <property type="molecule type" value="Genomic_DNA"/>
</dbReference>
<name>A0A2H5PRS9_CITUN</name>
<evidence type="ECO:0000256" key="1">
    <source>
        <dbReference type="SAM" id="Phobius"/>
    </source>
</evidence>
<organism evidence="2 3">
    <name type="scientific">Citrus unshiu</name>
    <name type="common">Satsuma mandarin</name>
    <name type="synonym">Citrus nobilis var. unshiu</name>
    <dbReference type="NCBI Taxonomy" id="55188"/>
    <lineage>
        <taxon>Eukaryota</taxon>
        <taxon>Viridiplantae</taxon>
        <taxon>Streptophyta</taxon>
        <taxon>Embryophyta</taxon>
        <taxon>Tracheophyta</taxon>
        <taxon>Spermatophyta</taxon>
        <taxon>Magnoliopsida</taxon>
        <taxon>eudicotyledons</taxon>
        <taxon>Gunneridae</taxon>
        <taxon>Pentapetalae</taxon>
        <taxon>rosids</taxon>
        <taxon>malvids</taxon>
        <taxon>Sapindales</taxon>
        <taxon>Rutaceae</taxon>
        <taxon>Aurantioideae</taxon>
        <taxon>Citrus</taxon>
    </lineage>
</organism>
<dbReference type="AlphaFoldDB" id="A0A2H5PRS9"/>
<feature type="transmembrane region" description="Helical" evidence="1">
    <location>
        <begin position="39"/>
        <end position="58"/>
    </location>
</feature>
<sequence length="64" mass="7520">MMWRNFERPNCFKSDGHDLLYVSIKRGPLPPNLISLNPFLGSIFCNSFSILYFLRILINFHFAP</sequence>
<comment type="caution">
    <text evidence="2">The sequence shown here is derived from an EMBL/GenBank/DDBJ whole genome shotgun (WGS) entry which is preliminary data.</text>
</comment>
<dbReference type="Proteomes" id="UP000236630">
    <property type="component" value="Unassembled WGS sequence"/>
</dbReference>
<feature type="non-terminal residue" evidence="2">
    <location>
        <position position="64"/>
    </location>
</feature>
<evidence type="ECO:0000313" key="2">
    <source>
        <dbReference type="EMBL" id="GAY55049.1"/>
    </source>
</evidence>